<dbReference type="PANTHER" id="PTHR10000:SF8">
    <property type="entry name" value="HAD SUPERFAMILY HYDROLASE-LIKE, TYPE 3"/>
    <property type="match status" value="1"/>
</dbReference>
<dbReference type="Gene3D" id="3.40.50.1000">
    <property type="entry name" value="HAD superfamily/HAD-like"/>
    <property type="match status" value="1"/>
</dbReference>
<dbReference type="Proteomes" id="UP001165085">
    <property type="component" value="Unassembled WGS sequence"/>
</dbReference>
<name>A0A9W7A478_9STRA</name>
<dbReference type="OrthoDB" id="27226at2759"/>
<organism evidence="2 3">
    <name type="scientific">Triparma strigata</name>
    <dbReference type="NCBI Taxonomy" id="1606541"/>
    <lineage>
        <taxon>Eukaryota</taxon>
        <taxon>Sar</taxon>
        <taxon>Stramenopiles</taxon>
        <taxon>Ochrophyta</taxon>
        <taxon>Bolidophyceae</taxon>
        <taxon>Parmales</taxon>
        <taxon>Triparmaceae</taxon>
        <taxon>Triparma</taxon>
    </lineage>
</organism>
<protein>
    <recommendedName>
        <fullName evidence="1">NAD-dependent epimerase/dehydratase domain-containing protein</fullName>
    </recommendedName>
</protein>
<proteinExistence type="predicted"/>
<dbReference type="Gene3D" id="3.40.50.720">
    <property type="entry name" value="NAD(P)-binding Rossmann-like Domain"/>
    <property type="match status" value="1"/>
</dbReference>
<dbReference type="CDD" id="cd07516">
    <property type="entry name" value="HAD_Pase"/>
    <property type="match status" value="1"/>
</dbReference>
<dbReference type="GO" id="GO:0005829">
    <property type="term" value="C:cytosol"/>
    <property type="evidence" value="ECO:0007669"/>
    <property type="project" value="TreeGrafter"/>
</dbReference>
<gene>
    <name evidence="2" type="ORF">TrST_g10153</name>
</gene>
<dbReference type="InterPro" id="IPR036291">
    <property type="entry name" value="NAD(P)-bd_dom_sf"/>
</dbReference>
<evidence type="ECO:0000313" key="3">
    <source>
        <dbReference type="Proteomes" id="UP001165085"/>
    </source>
</evidence>
<dbReference type="EMBL" id="BRXY01000101">
    <property type="protein sequence ID" value="GMH65517.1"/>
    <property type="molecule type" value="Genomic_DNA"/>
</dbReference>
<dbReference type="GO" id="GO:0016791">
    <property type="term" value="F:phosphatase activity"/>
    <property type="evidence" value="ECO:0007669"/>
    <property type="project" value="TreeGrafter"/>
</dbReference>
<comment type="caution">
    <text evidence="2">The sequence shown here is derived from an EMBL/GenBank/DDBJ whole genome shotgun (WGS) entry which is preliminary data.</text>
</comment>
<dbReference type="PANTHER" id="PTHR10000">
    <property type="entry name" value="PHOSPHOSERINE PHOSPHATASE"/>
    <property type="match status" value="1"/>
</dbReference>
<dbReference type="InterPro" id="IPR000150">
    <property type="entry name" value="Cof"/>
</dbReference>
<evidence type="ECO:0000259" key="1">
    <source>
        <dbReference type="Pfam" id="PF01370"/>
    </source>
</evidence>
<evidence type="ECO:0000313" key="2">
    <source>
        <dbReference type="EMBL" id="GMH65517.1"/>
    </source>
</evidence>
<dbReference type="InterPro" id="IPR006379">
    <property type="entry name" value="HAD-SF_hydro_IIB"/>
</dbReference>
<feature type="domain" description="NAD-dependent epimerase/dehydratase" evidence="1">
    <location>
        <begin position="6"/>
        <end position="223"/>
    </location>
</feature>
<dbReference type="GO" id="GO:0000287">
    <property type="term" value="F:magnesium ion binding"/>
    <property type="evidence" value="ECO:0007669"/>
    <property type="project" value="TreeGrafter"/>
</dbReference>
<dbReference type="InterPro" id="IPR023214">
    <property type="entry name" value="HAD_sf"/>
</dbReference>
<sequence>MKSCIVVGLGAIGSGLKTAFLKNGYKTLTVDPYQKKADFVMSFEALDDATLTSILRDCVTVCYSAEVGNREEYIRNPGLSAENAHRYKEFVQKISEINPSIHVNYIGGTWTRYGFDEEMNVKDGAGLKTNPNAYEQAKTAACSLCSELSARFGVSMTFWDYISVVPNFSPNFTIYKMVSESFGEPSTITVSKGDYGRPLLHSADAGEAVVKYMNSVCEDGSGTKFRVVIMPGSFTKFETFSGVVSEALEEYSEKCGRRTPKIVEQETTPEWLRLRCEGSQILKDVGFAPDVRLIESGLRDTCLAAIKDVYKVDVGGEGVYRMCAFDLDGTLLGQDHKLSPATIEKVRELSASGVMVALATGRSGPAVYDHVEDLNLGKDIPAVVYNGGMILNFKAGEKASEAKPLLVKPVPRAVARLCVEVAREAGWLVQFYTHETIYADPLSEEHRDLMRRYAELTGATHTVVTDNYKGILSKEEPIKILIMTDEVDETMKVAREKIGGCNFIRGTFFMEILGPGVCKGNTLTTLCERLGVKLEETAAFGDGDNDVELLDLAGLGVAMKNARPGTKEVADMVTEFDNADDGVARCLTKLRLEGKFDV</sequence>
<dbReference type="Gene3D" id="3.30.1240.10">
    <property type="match status" value="1"/>
</dbReference>
<dbReference type="SUPFAM" id="SSF56784">
    <property type="entry name" value="HAD-like"/>
    <property type="match status" value="1"/>
</dbReference>
<dbReference type="NCBIfam" id="TIGR01484">
    <property type="entry name" value="HAD-SF-IIB"/>
    <property type="match status" value="1"/>
</dbReference>
<reference evidence="3" key="1">
    <citation type="journal article" date="2023" name="Commun. Biol.">
        <title>Genome analysis of Parmales, the sister group of diatoms, reveals the evolutionary specialization of diatoms from phago-mixotrophs to photoautotrophs.</title>
        <authorList>
            <person name="Ban H."/>
            <person name="Sato S."/>
            <person name="Yoshikawa S."/>
            <person name="Yamada K."/>
            <person name="Nakamura Y."/>
            <person name="Ichinomiya M."/>
            <person name="Sato N."/>
            <person name="Blanc-Mathieu R."/>
            <person name="Endo H."/>
            <person name="Kuwata A."/>
            <person name="Ogata H."/>
        </authorList>
    </citation>
    <scope>NUCLEOTIDE SEQUENCE [LARGE SCALE GENOMIC DNA]</scope>
    <source>
        <strain evidence="3">NIES 3701</strain>
    </source>
</reference>
<dbReference type="SFLD" id="SFLDS00003">
    <property type="entry name" value="Haloacid_Dehalogenase"/>
    <property type="match status" value="1"/>
</dbReference>
<dbReference type="InterPro" id="IPR036412">
    <property type="entry name" value="HAD-like_sf"/>
</dbReference>
<dbReference type="SUPFAM" id="SSF51735">
    <property type="entry name" value="NAD(P)-binding Rossmann-fold domains"/>
    <property type="match status" value="1"/>
</dbReference>
<dbReference type="SFLD" id="SFLDG01140">
    <property type="entry name" value="C2.B:_Phosphomannomutase_and_P"/>
    <property type="match status" value="1"/>
</dbReference>
<accession>A0A9W7A478</accession>
<dbReference type="NCBIfam" id="TIGR00099">
    <property type="entry name" value="Cof-subfamily"/>
    <property type="match status" value="1"/>
</dbReference>
<keyword evidence="3" id="KW-1185">Reference proteome</keyword>
<dbReference type="Pfam" id="PF08282">
    <property type="entry name" value="Hydrolase_3"/>
    <property type="match status" value="1"/>
</dbReference>
<dbReference type="Pfam" id="PF01370">
    <property type="entry name" value="Epimerase"/>
    <property type="match status" value="1"/>
</dbReference>
<dbReference type="AlphaFoldDB" id="A0A9W7A478"/>
<dbReference type="InterPro" id="IPR001509">
    <property type="entry name" value="Epimerase_deHydtase"/>
</dbReference>
<dbReference type="PROSITE" id="PS01229">
    <property type="entry name" value="COF_2"/>
    <property type="match status" value="1"/>
</dbReference>